<evidence type="ECO:0000256" key="4">
    <source>
        <dbReference type="ARBA" id="ARBA00022614"/>
    </source>
</evidence>
<evidence type="ECO:0000259" key="14">
    <source>
        <dbReference type="Pfam" id="PF08263"/>
    </source>
</evidence>
<dbReference type="InterPro" id="IPR032675">
    <property type="entry name" value="LRR_dom_sf"/>
</dbReference>
<evidence type="ECO:0000259" key="15">
    <source>
        <dbReference type="Pfam" id="PF23598"/>
    </source>
</evidence>
<dbReference type="PROSITE" id="PS51450">
    <property type="entry name" value="LRR"/>
    <property type="match status" value="1"/>
</dbReference>
<evidence type="ECO:0000256" key="8">
    <source>
        <dbReference type="ARBA" id="ARBA00022989"/>
    </source>
</evidence>
<comment type="caution">
    <text evidence="16">The sequence shown here is derived from an EMBL/GenBank/DDBJ whole genome shotgun (WGS) entry which is preliminary data.</text>
</comment>
<evidence type="ECO:0000256" key="12">
    <source>
        <dbReference type="SAM" id="Phobius"/>
    </source>
</evidence>
<dbReference type="GO" id="GO:0005886">
    <property type="term" value="C:plasma membrane"/>
    <property type="evidence" value="ECO:0007669"/>
    <property type="project" value="UniProtKB-SubCell"/>
</dbReference>
<evidence type="ECO:0000256" key="7">
    <source>
        <dbReference type="ARBA" id="ARBA00022737"/>
    </source>
</evidence>
<comment type="similarity">
    <text evidence="2">Belongs to the RLP family.</text>
</comment>
<evidence type="ECO:0000256" key="11">
    <source>
        <dbReference type="ARBA" id="ARBA00023180"/>
    </source>
</evidence>
<evidence type="ECO:0000313" key="16">
    <source>
        <dbReference type="EMBL" id="KAE8681144.1"/>
    </source>
</evidence>
<dbReference type="SUPFAM" id="SSF52047">
    <property type="entry name" value="RNI-like"/>
    <property type="match status" value="2"/>
</dbReference>
<gene>
    <name evidence="16" type="ORF">F3Y22_tig00111342pilonHSYRG00222</name>
</gene>
<feature type="chain" id="PRO_5025425955" evidence="13">
    <location>
        <begin position="32"/>
        <end position="1059"/>
    </location>
</feature>
<evidence type="ECO:0000256" key="9">
    <source>
        <dbReference type="ARBA" id="ARBA00023136"/>
    </source>
</evidence>
<dbReference type="Pfam" id="PF08263">
    <property type="entry name" value="LRRNT_2"/>
    <property type="match status" value="1"/>
</dbReference>
<dbReference type="AlphaFoldDB" id="A0A6A2YP30"/>
<evidence type="ECO:0000256" key="1">
    <source>
        <dbReference type="ARBA" id="ARBA00004251"/>
    </source>
</evidence>
<dbReference type="InterPro" id="IPR013210">
    <property type="entry name" value="LRR_N_plant-typ"/>
</dbReference>
<sequence>MEIVLMPLLFNFLHFLILIIFLSQFASLSSSSSHLCPPDQNLALLQFKTAISLSNCSVEDPFTSGPRKIVSWKEGSDCCFWDGVSCDNVTGNVIGLHLQDCQLYGTINFGGTPFHLSHLRWLNLAGNAFCMSEIPSTISQLASLTHLNLSRSGLSGLVPQEISHLSKLVSLDLSSNLGLYVDNPAMKRSVRNMTNLRELLLDGVDMYDVAPHSLAKLSSSLVSLNLHSCYLGGINGGDFPVHIFQLPNLESLQLSDNPMMRGHFPKSNWTAPLKFLEVIATEFSGGLPDSIGGLKFLEHLHVDGSGELPHSIGNLVSLKSLTLLGSFTGSIPASIGNLTQITHIHLSSGNFKGQFPFSIGKLQHISYLDLSDNNFTSQIPNAFTNLTKLSVLNLMMNNFNGQLPVFLFNLTQPISVSFSNNQLTGPIPTSISSHSGLDFLDISHNLLTGTVPSSLFTIPSLRVLDLSYNQLDGHLDDFQVNKSELSHVVLSNNKLHGPIPRSFSGLLHMENLLLSSNNMSGFLDLEVISKLKNLTYLDLSYNTFSLSLPKRHQNLSFPLITHIFLSSCNLREIPAFLRDSKYVERLDLSSNKIQGPLPKWFWGLGEDTLSYLNLSHNLLTSFQGFHPWNSLSVLDLHSNLLQGSLPDAVHSADFVLISNNKFTGEIPPSICNNSFTSVIDLSNNYLNGKIPQCLGNFSDSLMVLDLRMNNFHGVIPIKFVECRSLTTLALNGNQLEGSLPHSLHNCRKLEVIDVGNNKIGGQFPHWLGALPKLRVLILRSNKFHGAIVSSKAKHFFPMLRIMDISHNEFTGSLPTRFFNNLKAMLSVGSDELRKLQYVGPEHDYYQNDVKVTIKGIYIKMEKILTIFTTIDLSNNNFSGEIPSNIGKLKSLEGLNFSHNNLMGCIPSSIGSLTNLEWLDLSSNQLSCRISQKLLDLTFLEVLNFSYNKLEGLIPQGKQFNTFSNESYLGNSGLCGFPLSKVCNPSETQHRPARQQNVSSGSMFEFGWKVVVLGYGCGVIFGLIMGYVVFSTGKPQWLVTMVKRLQPRKLKRSKLGGRRG</sequence>
<keyword evidence="5 12" id="KW-0812">Transmembrane</keyword>
<dbReference type="EMBL" id="VEPZ02001315">
    <property type="protein sequence ID" value="KAE8681144.1"/>
    <property type="molecule type" value="Genomic_DNA"/>
</dbReference>
<dbReference type="InterPro" id="IPR046956">
    <property type="entry name" value="RLP23-like"/>
</dbReference>
<dbReference type="Pfam" id="PF23598">
    <property type="entry name" value="LRR_14"/>
    <property type="match status" value="1"/>
</dbReference>
<comment type="subcellular location">
    <subcellularLocation>
        <location evidence="1">Cell membrane</location>
        <topology evidence="1">Single-pass type I membrane protein</topology>
    </subcellularLocation>
</comment>
<dbReference type="Proteomes" id="UP000436088">
    <property type="component" value="Unassembled WGS sequence"/>
</dbReference>
<evidence type="ECO:0000256" key="2">
    <source>
        <dbReference type="ARBA" id="ARBA00009592"/>
    </source>
</evidence>
<dbReference type="Pfam" id="PF00560">
    <property type="entry name" value="LRR_1"/>
    <property type="match status" value="4"/>
</dbReference>
<keyword evidence="9 12" id="KW-0472">Membrane</keyword>
<dbReference type="InterPro" id="IPR055414">
    <property type="entry name" value="LRR_R13L4/SHOC2-like"/>
</dbReference>
<dbReference type="Gene3D" id="3.80.10.10">
    <property type="entry name" value="Ribonuclease Inhibitor"/>
    <property type="match status" value="4"/>
</dbReference>
<accession>A0A6A2YP30</accession>
<organism evidence="16 17">
    <name type="scientific">Hibiscus syriacus</name>
    <name type="common">Rose of Sharon</name>
    <dbReference type="NCBI Taxonomy" id="106335"/>
    <lineage>
        <taxon>Eukaryota</taxon>
        <taxon>Viridiplantae</taxon>
        <taxon>Streptophyta</taxon>
        <taxon>Embryophyta</taxon>
        <taxon>Tracheophyta</taxon>
        <taxon>Spermatophyta</taxon>
        <taxon>Magnoliopsida</taxon>
        <taxon>eudicotyledons</taxon>
        <taxon>Gunneridae</taxon>
        <taxon>Pentapetalae</taxon>
        <taxon>rosids</taxon>
        <taxon>malvids</taxon>
        <taxon>Malvales</taxon>
        <taxon>Malvaceae</taxon>
        <taxon>Malvoideae</taxon>
        <taxon>Hibiscus</taxon>
    </lineage>
</organism>
<dbReference type="InterPro" id="IPR001611">
    <property type="entry name" value="Leu-rich_rpt"/>
</dbReference>
<dbReference type="OrthoDB" id="442066at2759"/>
<evidence type="ECO:0000256" key="5">
    <source>
        <dbReference type="ARBA" id="ARBA00022692"/>
    </source>
</evidence>
<dbReference type="PANTHER" id="PTHR48061">
    <property type="entry name" value="LEUCINE-RICH REPEAT RECEPTOR PROTEIN KINASE EMS1-LIKE-RELATED"/>
    <property type="match status" value="1"/>
</dbReference>
<dbReference type="PRINTS" id="PR00019">
    <property type="entry name" value="LEURICHRPT"/>
</dbReference>
<dbReference type="FunFam" id="3.80.10.10:FF:000095">
    <property type="entry name" value="LRR receptor-like serine/threonine-protein kinase GSO1"/>
    <property type="match status" value="2"/>
</dbReference>
<protein>
    <submittedName>
        <fullName evidence="16">Uncharacterized protein</fullName>
    </submittedName>
</protein>
<evidence type="ECO:0000313" key="17">
    <source>
        <dbReference type="Proteomes" id="UP000436088"/>
    </source>
</evidence>
<keyword evidence="10" id="KW-0675">Receptor</keyword>
<keyword evidence="7" id="KW-0677">Repeat</keyword>
<dbReference type="Pfam" id="PF13855">
    <property type="entry name" value="LRR_8"/>
    <property type="match status" value="4"/>
</dbReference>
<dbReference type="FunFam" id="3.80.10.10:FF:000111">
    <property type="entry name" value="LRR receptor-like serine/threonine-protein kinase ERECTA"/>
    <property type="match status" value="1"/>
</dbReference>
<evidence type="ECO:0000256" key="10">
    <source>
        <dbReference type="ARBA" id="ARBA00023170"/>
    </source>
</evidence>
<evidence type="ECO:0000256" key="6">
    <source>
        <dbReference type="ARBA" id="ARBA00022729"/>
    </source>
</evidence>
<proteinExistence type="inferred from homology"/>
<keyword evidence="11" id="KW-0325">Glycoprotein</keyword>
<keyword evidence="3" id="KW-1003">Cell membrane</keyword>
<feature type="signal peptide" evidence="13">
    <location>
        <begin position="1"/>
        <end position="31"/>
    </location>
</feature>
<dbReference type="SMART" id="SM00369">
    <property type="entry name" value="LRR_TYP"/>
    <property type="match status" value="8"/>
</dbReference>
<feature type="transmembrane region" description="Helical" evidence="12">
    <location>
        <begin position="1005"/>
        <end position="1029"/>
    </location>
</feature>
<keyword evidence="4" id="KW-0433">Leucine-rich repeat</keyword>
<keyword evidence="6 13" id="KW-0732">Signal</keyword>
<evidence type="ECO:0000256" key="3">
    <source>
        <dbReference type="ARBA" id="ARBA00022475"/>
    </source>
</evidence>
<feature type="domain" description="Disease resistance R13L4/SHOC-2-like LRR" evidence="15">
    <location>
        <begin position="273"/>
        <end position="467"/>
    </location>
</feature>
<name>A0A6A2YP30_HIBSY</name>
<reference evidence="16" key="1">
    <citation type="submission" date="2019-09" db="EMBL/GenBank/DDBJ databases">
        <title>Draft genome information of white flower Hibiscus syriacus.</title>
        <authorList>
            <person name="Kim Y.-M."/>
        </authorList>
    </citation>
    <scope>NUCLEOTIDE SEQUENCE [LARGE SCALE GENOMIC DNA]</scope>
    <source>
        <strain evidence="16">YM2019G1</strain>
    </source>
</reference>
<keyword evidence="17" id="KW-1185">Reference proteome</keyword>
<dbReference type="InterPro" id="IPR003591">
    <property type="entry name" value="Leu-rich_rpt_typical-subtyp"/>
</dbReference>
<dbReference type="SUPFAM" id="SSF52058">
    <property type="entry name" value="L domain-like"/>
    <property type="match status" value="1"/>
</dbReference>
<feature type="domain" description="Leucine-rich repeat-containing N-terminal plant-type" evidence="14">
    <location>
        <begin position="38"/>
        <end position="87"/>
    </location>
</feature>
<dbReference type="PANTHER" id="PTHR48061:SF46">
    <property type="entry name" value="LEUCINE-RICH REPEAT-CONTAINING N-TERMINAL PLANT-TYPE DOMAIN-CONTAINING PROTEIN"/>
    <property type="match status" value="1"/>
</dbReference>
<evidence type="ECO:0000256" key="13">
    <source>
        <dbReference type="SAM" id="SignalP"/>
    </source>
</evidence>
<keyword evidence="8 12" id="KW-1133">Transmembrane helix</keyword>